<sequence length="167" mass="18236">MGATIVEHIGPARETWHAWSPAACPCPTARTKNEELPVCGIVGFHGHDDRDLLQAMNDQLVHRGPDGDGIFLDGTVGLGHRRLTIIDTSHEADQPMWSADRRAVRDHLQRRDLQLPRAQGRAGGQGAPVPLPVRHRGDPRGVCRVGPGRAPAPPGDVCLRALRHDHR</sequence>
<dbReference type="PROSITE" id="PS51278">
    <property type="entry name" value="GATASE_TYPE_2"/>
    <property type="match status" value="1"/>
</dbReference>
<evidence type="ECO:0000313" key="8">
    <source>
        <dbReference type="Proteomes" id="UP000013167"/>
    </source>
</evidence>
<evidence type="ECO:0000256" key="5">
    <source>
        <dbReference type="SAM" id="MobiDB-lite"/>
    </source>
</evidence>
<evidence type="ECO:0000256" key="1">
    <source>
        <dbReference type="ARBA" id="ARBA00005187"/>
    </source>
</evidence>
<keyword evidence="3" id="KW-0061">Asparagine biosynthesis</keyword>
<dbReference type="GO" id="GO:0004066">
    <property type="term" value="F:asparagine synthase (glutamine-hydrolyzing) activity"/>
    <property type="evidence" value="ECO:0007669"/>
    <property type="project" value="UniProtKB-EC"/>
</dbReference>
<gene>
    <name evidence="7" type="ORF">BN10_1320021</name>
</gene>
<dbReference type="GO" id="GO:0006529">
    <property type="term" value="P:asparagine biosynthetic process"/>
    <property type="evidence" value="ECO:0007669"/>
    <property type="project" value="UniProtKB-KW"/>
</dbReference>
<dbReference type="HOGENOM" id="CLU_1593748_0_0_11"/>
<feature type="region of interest" description="Disordered" evidence="5">
    <location>
        <begin position="114"/>
        <end position="136"/>
    </location>
</feature>
<dbReference type="AlphaFoldDB" id="N0DY64"/>
<dbReference type="EMBL" id="CAIZ01000038">
    <property type="protein sequence ID" value="CCH69122.1"/>
    <property type="molecule type" value="Genomic_DNA"/>
</dbReference>
<reference evidence="7 8" key="1">
    <citation type="journal article" date="2013" name="ISME J.">
        <title>A metabolic model for members of the genus Tetrasphaera involved in enhanced biological phosphorus removal.</title>
        <authorList>
            <person name="Kristiansen R."/>
            <person name="Nguyen H.T.T."/>
            <person name="Saunders A.M."/>
            <person name="Nielsen J.L."/>
            <person name="Wimmer R."/>
            <person name="Le V.Q."/>
            <person name="McIlroy S.J."/>
            <person name="Petrovski S."/>
            <person name="Seviour R.J."/>
            <person name="Calteau A."/>
            <person name="Nielsen K.L."/>
            <person name="Nielsen P.H."/>
        </authorList>
    </citation>
    <scope>NUCLEOTIDE SEQUENCE [LARGE SCALE GENOMIC DNA]</scope>
    <source>
        <strain evidence="7 8">Lp2</strain>
    </source>
</reference>
<evidence type="ECO:0000313" key="7">
    <source>
        <dbReference type="EMBL" id="CCH69122.1"/>
    </source>
</evidence>
<accession>N0DY64</accession>
<dbReference type="eggNOG" id="COG0367">
    <property type="taxonomic scope" value="Bacteria"/>
</dbReference>
<dbReference type="PANTHER" id="PTHR43284:SF1">
    <property type="entry name" value="ASPARAGINE SYNTHETASE"/>
    <property type="match status" value="1"/>
</dbReference>
<protein>
    <recommendedName>
        <fullName evidence="2">asparagine synthase (glutamine-hydrolyzing)</fullName>
        <ecNumber evidence="2">6.3.5.4</ecNumber>
    </recommendedName>
</protein>
<evidence type="ECO:0000256" key="4">
    <source>
        <dbReference type="ARBA" id="ARBA00048741"/>
    </source>
</evidence>
<feature type="domain" description="Glutamine amidotransferase type-2" evidence="6">
    <location>
        <begin position="39"/>
        <end position="167"/>
    </location>
</feature>
<evidence type="ECO:0000256" key="2">
    <source>
        <dbReference type="ARBA" id="ARBA00012737"/>
    </source>
</evidence>
<dbReference type="Proteomes" id="UP000013167">
    <property type="component" value="Unassembled WGS sequence"/>
</dbReference>
<proteinExistence type="predicted"/>
<dbReference type="PANTHER" id="PTHR43284">
    <property type="entry name" value="ASPARAGINE SYNTHETASE (GLUTAMINE-HYDROLYZING)"/>
    <property type="match status" value="1"/>
</dbReference>
<dbReference type="InterPro" id="IPR017932">
    <property type="entry name" value="GATase_2_dom"/>
</dbReference>
<dbReference type="InterPro" id="IPR029055">
    <property type="entry name" value="Ntn_hydrolases_N"/>
</dbReference>
<evidence type="ECO:0000259" key="6">
    <source>
        <dbReference type="PROSITE" id="PS51278"/>
    </source>
</evidence>
<keyword evidence="3" id="KW-0028">Amino-acid biosynthesis</keyword>
<dbReference type="SUPFAM" id="SSF56235">
    <property type="entry name" value="N-terminal nucleophile aminohydrolases (Ntn hydrolases)"/>
    <property type="match status" value="1"/>
</dbReference>
<comment type="catalytic activity">
    <reaction evidence="4">
        <text>L-aspartate + L-glutamine + ATP + H2O = L-asparagine + L-glutamate + AMP + diphosphate + H(+)</text>
        <dbReference type="Rhea" id="RHEA:12228"/>
        <dbReference type="ChEBI" id="CHEBI:15377"/>
        <dbReference type="ChEBI" id="CHEBI:15378"/>
        <dbReference type="ChEBI" id="CHEBI:29985"/>
        <dbReference type="ChEBI" id="CHEBI:29991"/>
        <dbReference type="ChEBI" id="CHEBI:30616"/>
        <dbReference type="ChEBI" id="CHEBI:33019"/>
        <dbReference type="ChEBI" id="CHEBI:58048"/>
        <dbReference type="ChEBI" id="CHEBI:58359"/>
        <dbReference type="ChEBI" id="CHEBI:456215"/>
        <dbReference type="EC" id="6.3.5.4"/>
    </reaction>
</comment>
<keyword evidence="8" id="KW-1185">Reference proteome</keyword>
<dbReference type="EC" id="6.3.5.4" evidence="2"/>
<comment type="caution">
    <text evidence="7">The sequence shown here is derived from an EMBL/GenBank/DDBJ whole genome shotgun (WGS) entry which is preliminary data.</text>
</comment>
<organism evidence="7 8">
    <name type="scientific">Phycicoccus elongatus Lp2</name>
    <dbReference type="NCBI Taxonomy" id="1193181"/>
    <lineage>
        <taxon>Bacteria</taxon>
        <taxon>Bacillati</taxon>
        <taxon>Actinomycetota</taxon>
        <taxon>Actinomycetes</taxon>
        <taxon>Micrococcales</taxon>
        <taxon>Intrasporangiaceae</taxon>
        <taxon>Phycicoccus</taxon>
    </lineage>
</organism>
<dbReference type="STRING" id="1193181.BN10_1320021"/>
<dbReference type="InterPro" id="IPR051786">
    <property type="entry name" value="ASN_synthetase/amidase"/>
</dbReference>
<comment type="pathway">
    <text evidence="1">Amino-acid biosynthesis; L-asparagine biosynthesis; L-asparagine from L-aspartate (L-Gln route): step 1/1.</text>
</comment>
<evidence type="ECO:0000256" key="3">
    <source>
        <dbReference type="ARBA" id="ARBA00022888"/>
    </source>
</evidence>
<name>N0DY64_9MICO</name>
<dbReference type="Gene3D" id="3.60.20.10">
    <property type="entry name" value="Glutamine Phosphoribosylpyrophosphate, subunit 1, domain 1"/>
    <property type="match status" value="1"/>
</dbReference>